<evidence type="ECO:0000256" key="7">
    <source>
        <dbReference type="ARBA" id="ARBA00022516"/>
    </source>
</evidence>
<evidence type="ECO:0000256" key="16">
    <source>
        <dbReference type="ARBA" id="ARBA00032683"/>
    </source>
</evidence>
<comment type="pathway">
    <text evidence="2">Lipid metabolism; fatty acid biosynthesis.</text>
</comment>
<dbReference type="InterPro" id="IPR050259">
    <property type="entry name" value="SDR"/>
</dbReference>
<evidence type="ECO:0000256" key="13">
    <source>
        <dbReference type="ARBA" id="ARBA00023160"/>
    </source>
</evidence>
<dbReference type="RefSeq" id="WP_158341805.1">
    <property type="nucleotide sequence ID" value="NZ_CP033012.1"/>
</dbReference>
<evidence type="ECO:0000256" key="18">
    <source>
        <dbReference type="ARBA" id="ARBA00048508"/>
    </source>
</evidence>
<dbReference type="PANTHER" id="PTHR42879:SF2">
    <property type="entry name" value="3-OXOACYL-[ACYL-CARRIER-PROTEIN] REDUCTASE FABG"/>
    <property type="match status" value="1"/>
</dbReference>
<keyword evidence="13" id="KW-0275">Fatty acid biosynthesis</keyword>
<evidence type="ECO:0000256" key="12">
    <source>
        <dbReference type="ARBA" id="ARBA00023098"/>
    </source>
</evidence>
<dbReference type="EC" id="1.1.1.100" evidence="5"/>
<keyword evidence="12" id="KW-0443">Lipid metabolism</keyword>
<accession>A0A4D6XV77</accession>
<dbReference type="OrthoDB" id="9804774at2"/>
<evidence type="ECO:0000256" key="8">
    <source>
        <dbReference type="ARBA" id="ARBA00022832"/>
    </source>
</evidence>
<gene>
    <name evidence="19" type="ORF">D9V65_01420</name>
</gene>
<reference evidence="19 20" key="1">
    <citation type="submission" date="2018-10" db="EMBL/GenBank/DDBJ databases">
        <title>Comparative functional genomics of the obligate endosymbiont Buchnera aphidicola.</title>
        <authorList>
            <person name="Chong R.A."/>
        </authorList>
    </citation>
    <scope>NUCLEOTIDE SEQUENCE [LARGE SCALE GENOMIC DNA]</scope>
    <source>
        <strain evidence="19 20">Aoe</strain>
    </source>
</reference>
<dbReference type="PRINTS" id="PR00080">
    <property type="entry name" value="SDRFAMILY"/>
</dbReference>
<dbReference type="PRINTS" id="PR00081">
    <property type="entry name" value="GDHRDH"/>
</dbReference>
<comment type="subunit">
    <text evidence="4">Homotetramer.</text>
</comment>
<dbReference type="NCBIfam" id="NF009466">
    <property type="entry name" value="PRK12826.1-2"/>
    <property type="match status" value="1"/>
</dbReference>
<protein>
    <recommendedName>
        <fullName evidence="6">3-oxoacyl-[acyl-carrier-protein] reductase FabG</fullName>
        <ecNumber evidence="5">1.1.1.100</ecNumber>
    </recommendedName>
    <alternativeName>
        <fullName evidence="17">3-ketoacyl-acyl carrier protein reductase</fullName>
    </alternativeName>
    <alternativeName>
        <fullName evidence="14 16">Beta-Ketoacyl-acyl carrier protein reductase</fullName>
    </alternativeName>
    <alternativeName>
        <fullName evidence="15">Beta-ketoacyl-ACP reductase</fullName>
    </alternativeName>
</protein>
<dbReference type="Pfam" id="PF13561">
    <property type="entry name" value="adh_short_C2"/>
    <property type="match status" value="1"/>
</dbReference>
<evidence type="ECO:0000256" key="3">
    <source>
        <dbReference type="ARBA" id="ARBA00006484"/>
    </source>
</evidence>
<evidence type="ECO:0000256" key="9">
    <source>
        <dbReference type="ARBA" id="ARBA00022837"/>
    </source>
</evidence>
<evidence type="ECO:0000256" key="11">
    <source>
        <dbReference type="ARBA" id="ARBA00023002"/>
    </source>
</evidence>
<sequence>MTFLGKIAIVTGASRGIGKSTAIMLANKGATVIGTSTTETGAKSIKKYLRKMSGDGVILEITNIYSIKKLIKYILKHFHRIDILINNAGIVEDNLLCKMTFLQWEKVLRVNLSSAFYISKLVVPLMKKQKYGRIVTVSSIVGFIGNVGQINYASSKSGLIGFNKSMALELSFRNITVNIVAPGYIKTDMTSRIKKKILNKIPMKKFGTKEDVANAIIFLSSDCAKYITGQTLHVNGGLFMN</sequence>
<dbReference type="PROSITE" id="PS00061">
    <property type="entry name" value="ADH_SHORT"/>
    <property type="match status" value="1"/>
</dbReference>
<evidence type="ECO:0000256" key="10">
    <source>
        <dbReference type="ARBA" id="ARBA00022857"/>
    </source>
</evidence>
<dbReference type="AlphaFoldDB" id="A0A4D6XV77"/>
<dbReference type="PANTHER" id="PTHR42879">
    <property type="entry name" value="3-OXOACYL-(ACYL-CARRIER-PROTEIN) REDUCTASE"/>
    <property type="match status" value="1"/>
</dbReference>
<keyword evidence="20" id="KW-1185">Reference proteome</keyword>
<evidence type="ECO:0000256" key="17">
    <source>
        <dbReference type="ARBA" id="ARBA00033040"/>
    </source>
</evidence>
<keyword evidence="9" id="KW-0106">Calcium</keyword>
<dbReference type="GO" id="GO:0006633">
    <property type="term" value="P:fatty acid biosynthetic process"/>
    <property type="evidence" value="ECO:0007669"/>
    <property type="project" value="UniProtKB-KW"/>
</dbReference>
<evidence type="ECO:0000256" key="2">
    <source>
        <dbReference type="ARBA" id="ARBA00005194"/>
    </source>
</evidence>
<dbReference type="InterPro" id="IPR036291">
    <property type="entry name" value="NAD(P)-bd_dom_sf"/>
</dbReference>
<organism evidence="19 20">
    <name type="scientific">Buchnera aphidicola</name>
    <name type="common">Anoecia oenotherae</name>
    <dbReference type="NCBI Taxonomy" id="1241833"/>
    <lineage>
        <taxon>Bacteria</taxon>
        <taxon>Pseudomonadati</taxon>
        <taxon>Pseudomonadota</taxon>
        <taxon>Gammaproteobacteria</taxon>
        <taxon>Enterobacterales</taxon>
        <taxon>Erwiniaceae</taxon>
        <taxon>Buchnera</taxon>
    </lineage>
</organism>
<comment type="similarity">
    <text evidence="3">Belongs to the short-chain dehydrogenases/reductases (SDR) family.</text>
</comment>
<dbReference type="FunFam" id="3.40.50.720:FF:000173">
    <property type="entry name" value="3-oxoacyl-[acyl-carrier protein] reductase"/>
    <property type="match status" value="1"/>
</dbReference>
<evidence type="ECO:0000313" key="19">
    <source>
        <dbReference type="EMBL" id="QCI19399.1"/>
    </source>
</evidence>
<evidence type="ECO:0000256" key="1">
    <source>
        <dbReference type="ARBA" id="ARBA00002607"/>
    </source>
</evidence>
<keyword evidence="11" id="KW-0560">Oxidoreductase</keyword>
<dbReference type="Proteomes" id="UP000298677">
    <property type="component" value="Chromosome"/>
</dbReference>
<keyword evidence="7" id="KW-0444">Lipid biosynthesis</keyword>
<evidence type="ECO:0000256" key="14">
    <source>
        <dbReference type="ARBA" id="ARBA00029743"/>
    </source>
</evidence>
<dbReference type="SUPFAM" id="SSF51735">
    <property type="entry name" value="NAD(P)-binding Rossmann-fold domains"/>
    <property type="match status" value="1"/>
</dbReference>
<comment type="function">
    <text evidence="1">Catalyzes the NADPH-dependent reduction of beta-ketoacyl-ACP substrates to beta-hydroxyacyl-ACP products, the first reductive step in the elongation cycle of fatty acid biosynthesis.</text>
</comment>
<keyword evidence="8" id="KW-0276">Fatty acid metabolism</keyword>
<dbReference type="GO" id="GO:0004316">
    <property type="term" value="F:3-oxoacyl-[acyl-carrier-protein] reductase (NADPH) activity"/>
    <property type="evidence" value="ECO:0007669"/>
    <property type="project" value="UniProtKB-EC"/>
</dbReference>
<keyword evidence="10" id="KW-0521">NADP</keyword>
<dbReference type="EMBL" id="CP033012">
    <property type="protein sequence ID" value="QCI19399.1"/>
    <property type="molecule type" value="Genomic_DNA"/>
</dbReference>
<dbReference type="InterPro" id="IPR002347">
    <property type="entry name" value="SDR_fam"/>
</dbReference>
<evidence type="ECO:0000256" key="4">
    <source>
        <dbReference type="ARBA" id="ARBA00011881"/>
    </source>
</evidence>
<evidence type="ECO:0000256" key="5">
    <source>
        <dbReference type="ARBA" id="ARBA00012948"/>
    </source>
</evidence>
<dbReference type="InterPro" id="IPR020904">
    <property type="entry name" value="Sc_DH/Rdtase_CS"/>
</dbReference>
<proteinExistence type="inferred from homology"/>
<evidence type="ECO:0000256" key="15">
    <source>
        <dbReference type="ARBA" id="ARBA00029899"/>
    </source>
</evidence>
<comment type="catalytic activity">
    <reaction evidence="18">
        <text>a (3R)-hydroxyacyl-[ACP] + NADP(+) = a 3-oxoacyl-[ACP] + NADPH + H(+)</text>
        <dbReference type="Rhea" id="RHEA:17397"/>
        <dbReference type="Rhea" id="RHEA-COMP:9916"/>
        <dbReference type="Rhea" id="RHEA-COMP:9945"/>
        <dbReference type="ChEBI" id="CHEBI:15378"/>
        <dbReference type="ChEBI" id="CHEBI:57783"/>
        <dbReference type="ChEBI" id="CHEBI:58349"/>
        <dbReference type="ChEBI" id="CHEBI:78776"/>
        <dbReference type="ChEBI" id="CHEBI:78827"/>
        <dbReference type="EC" id="1.1.1.100"/>
    </reaction>
</comment>
<evidence type="ECO:0000313" key="20">
    <source>
        <dbReference type="Proteomes" id="UP000298677"/>
    </source>
</evidence>
<name>A0A4D6XV77_9GAMM</name>
<evidence type="ECO:0000256" key="6">
    <source>
        <dbReference type="ARBA" id="ARBA00017650"/>
    </source>
</evidence>
<dbReference type="Gene3D" id="3.40.50.720">
    <property type="entry name" value="NAD(P)-binding Rossmann-like Domain"/>
    <property type="match status" value="1"/>
</dbReference>